<dbReference type="GO" id="GO:0005737">
    <property type="term" value="C:cytoplasm"/>
    <property type="evidence" value="ECO:0007669"/>
    <property type="project" value="TreeGrafter"/>
</dbReference>
<dbReference type="AlphaFoldDB" id="A0A9D7S8K4"/>
<dbReference type="Gene3D" id="3.60.20.30">
    <property type="entry name" value="(Glycosyl)asparaginase"/>
    <property type="match status" value="1"/>
</dbReference>
<dbReference type="InterPro" id="IPR029055">
    <property type="entry name" value="Ntn_hydrolases_N"/>
</dbReference>
<comment type="caution">
    <text evidence="4">The sequence shown here is derived from an EMBL/GenBank/DDBJ whole genome shotgun (WGS) entry which is preliminary data.</text>
</comment>
<dbReference type="SUPFAM" id="SSF56235">
    <property type="entry name" value="N-terminal nucleophile aminohydrolases (Ntn hydrolases)"/>
    <property type="match status" value="1"/>
</dbReference>
<dbReference type="PANTHER" id="PTHR10188:SF6">
    <property type="entry name" value="N(4)-(BETA-N-ACETYLGLUCOSAMINYL)-L-ASPARAGINASE"/>
    <property type="match status" value="1"/>
</dbReference>
<dbReference type="EMBL" id="JADKFW010000004">
    <property type="protein sequence ID" value="MBK9716871.1"/>
    <property type="molecule type" value="Genomic_DNA"/>
</dbReference>
<feature type="active site" description="Nucleophile" evidence="1">
    <location>
        <position position="186"/>
    </location>
</feature>
<dbReference type="CDD" id="cd04513">
    <property type="entry name" value="Glycosylasparaginase"/>
    <property type="match status" value="1"/>
</dbReference>
<evidence type="ECO:0000313" key="4">
    <source>
        <dbReference type="EMBL" id="MBK9716871.1"/>
    </source>
</evidence>
<sequence length="325" mass="34989">MKTRRNFILNTGLTTFGLAVSNQLKGMAALLEHSNKYNGATVIATWNNHKAALAAWQILEAHGLAIDAVEAGARVPEADPLDTSVGYGGYPDRDGNVTLDASIMDHMGNAGGVMFLEGIMHPISVARRVMEKTPHVFLVGAGAKGFALAEGFKEENLLTPVAEKAWKEWLKKSEYQPKINVERHDTIGILAQDHNRDLSGACTTSGLAFKMKGRVGDSPIIGAGLYVDNQVGAATATGLGEAVIKKVGSFSIVEMMRNGKGPQKACENAIKRLLDLKGYKDLQVGYIAINKQGEIGGYSLQPGFQYIVARQGKLELIDSNSYFKP</sequence>
<gene>
    <name evidence="4" type="ORF">IPO85_05030</name>
</gene>
<reference evidence="4 5" key="1">
    <citation type="submission" date="2020-10" db="EMBL/GenBank/DDBJ databases">
        <title>Connecting structure to function with the recovery of over 1000 high-quality activated sludge metagenome-assembled genomes encoding full-length rRNA genes using long-read sequencing.</title>
        <authorList>
            <person name="Singleton C.M."/>
            <person name="Petriglieri F."/>
            <person name="Kristensen J.M."/>
            <person name="Kirkegaard R.H."/>
            <person name="Michaelsen T.Y."/>
            <person name="Andersen M.H."/>
            <person name="Karst S.M."/>
            <person name="Dueholm M.S."/>
            <person name="Nielsen P.H."/>
            <person name="Albertsen M."/>
        </authorList>
    </citation>
    <scope>NUCLEOTIDE SEQUENCE [LARGE SCALE GENOMIC DNA]</scope>
    <source>
        <strain evidence="4">Ribe_18-Q3-R11-54_BAT3C.373</strain>
    </source>
</reference>
<dbReference type="PANTHER" id="PTHR10188">
    <property type="entry name" value="L-ASPARAGINASE"/>
    <property type="match status" value="1"/>
</dbReference>
<dbReference type="InterPro" id="IPR000246">
    <property type="entry name" value="Peptidase_T2"/>
</dbReference>
<accession>A0A9D7S8K4</accession>
<evidence type="ECO:0000256" key="2">
    <source>
        <dbReference type="PIRSR" id="PIRSR600246-2"/>
    </source>
</evidence>
<dbReference type="FunFam" id="3.60.20.30:FF:000005">
    <property type="entry name" value="N(4)-(Beta-N-acetylglucosaminyl)-L-asparaginase"/>
    <property type="match status" value="1"/>
</dbReference>
<organism evidence="4 5">
    <name type="scientific">Candidatus Defluviibacterium haderslevense</name>
    <dbReference type="NCBI Taxonomy" id="2981993"/>
    <lineage>
        <taxon>Bacteria</taxon>
        <taxon>Pseudomonadati</taxon>
        <taxon>Bacteroidota</taxon>
        <taxon>Saprospiria</taxon>
        <taxon>Saprospirales</taxon>
        <taxon>Saprospiraceae</taxon>
        <taxon>Candidatus Defluviibacterium</taxon>
    </lineage>
</organism>
<evidence type="ECO:0000313" key="5">
    <source>
        <dbReference type="Proteomes" id="UP000808349"/>
    </source>
</evidence>
<dbReference type="Proteomes" id="UP000808349">
    <property type="component" value="Unassembled WGS sequence"/>
</dbReference>
<evidence type="ECO:0000256" key="3">
    <source>
        <dbReference type="PIRSR" id="PIRSR600246-3"/>
    </source>
</evidence>
<feature type="site" description="Cleavage; by autolysis" evidence="3">
    <location>
        <begin position="185"/>
        <end position="186"/>
    </location>
</feature>
<name>A0A9D7S8K4_9BACT</name>
<proteinExistence type="predicted"/>
<dbReference type="Pfam" id="PF01112">
    <property type="entry name" value="Asparaginase_2"/>
    <property type="match status" value="1"/>
</dbReference>
<feature type="binding site" evidence="2">
    <location>
        <begin position="237"/>
        <end position="240"/>
    </location>
    <ligand>
        <name>substrate</name>
    </ligand>
</feature>
<evidence type="ECO:0000256" key="1">
    <source>
        <dbReference type="PIRSR" id="PIRSR600246-1"/>
    </source>
</evidence>
<dbReference type="GO" id="GO:0016811">
    <property type="term" value="F:hydrolase activity, acting on carbon-nitrogen (but not peptide) bonds, in linear amides"/>
    <property type="evidence" value="ECO:0007669"/>
    <property type="project" value="UniProtKB-ARBA"/>
</dbReference>
<protein>
    <submittedName>
        <fullName evidence="4">N(4)-(Beta-N-acetylglucosaminyl)-L-asparaginase</fullName>
    </submittedName>
</protein>
<feature type="binding site" evidence="2">
    <location>
        <begin position="214"/>
        <end position="217"/>
    </location>
    <ligand>
        <name>substrate</name>
    </ligand>
</feature>